<dbReference type="FunFam" id="3.40.605.10:FF:000004">
    <property type="entry name" value="Aldehyde dehydrogenase"/>
    <property type="match status" value="1"/>
</dbReference>
<dbReference type="AlphaFoldDB" id="A0A857DGC8"/>
<feature type="active site" evidence="5 6">
    <location>
        <position position="209"/>
    </location>
</feature>
<reference evidence="9 10" key="1">
    <citation type="submission" date="2019-12" db="EMBL/GenBank/DDBJ databases">
        <title>Sequence classification of anaerobic respiratory reductive dehalogenases: First we see many, then we see few.</title>
        <authorList>
            <person name="Molenda O."/>
            <person name="Puentes Jacome L.A."/>
            <person name="Cao X."/>
            <person name="Nesbo C.L."/>
            <person name="Tang S."/>
            <person name="Morson N."/>
            <person name="Patron J."/>
            <person name="Lomheim L."/>
            <person name="Wishart D.S."/>
            <person name="Edwards E.A."/>
        </authorList>
    </citation>
    <scope>NUCLEOTIDE SEQUENCE [LARGE SCALE GENOMIC DNA]</scope>
    <source>
        <strain evidence="9 10">12DCA</strain>
    </source>
</reference>
<dbReference type="Gene3D" id="3.40.309.10">
    <property type="entry name" value="Aldehyde Dehydrogenase, Chain A, domain 2"/>
    <property type="match status" value="1"/>
</dbReference>
<dbReference type="EMBL" id="CP046996">
    <property type="protein sequence ID" value="QGZ99872.1"/>
    <property type="molecule type" value="Genomic_DNA"/>
</dbReference>
<evidence type="ECO:0000256" key="4">
    <source>
        <dbReference type="PIRNR" id="PIRNR036492"/>
    </source>
</evidence>
<dbReference type="PIRSF" id="PIRSF036492">
    <property type="entry name" value="ALDH"/>
    <property type="match status" value="1"/>
</dbReference>
<evidence type="ECO:0000313" key="10">
    <source>
        <dbReference type="Proteomes" id="UP000430508"/>
    </source>
</evidence>
<sequence>MEIHEITENQHRYFFSGKTRPVEFRISALRKLQRALRENEDGLCTAMMQDFNKPPFETYMTEIGIVLDEIRFHIRHLPGWSRERKVRTPLSQFHAKSFLSPEPYGVVLIIAPWNYPIHLCLEPLIGAISGGNCAVLKPSAYTPNTSRILAKIISDIFDPEYITVIEGGRNENQALLDEKFDYIFFTGSVAVGKTVMEAASKNLTPVTLELGGKSPVIVTETANLHLAAKRIAFGKVLNAGQTCVEPDYLMIHESVRDCFLTEYANALKNFFPSADMSDMPVIVNEKHFKRLVGLMDGATKAIGGGYVEPRRFIEPTVLIDVGPESPIMQEEIFGPILPVMTYTDIETVIEYIRSHPKPLALYLFTSSKAMEDKILETCSFGGGCINDTIIHLATPHMGFGGVGYSGMGQYHGKLSFDTFTHYRSIVKKSTWLDLSMRYHPYTDEKFKLIKRFLK</sequence>
<organism evidence="9 10">
    <name type="scientific">Dehalobacter restrictus</name>
    <dbReference type="NCBI Taxonomy" id="55583"/>
    <lineage>
        <taxon>Bacteria</taxon>
        <taxon>Bacillati</taxon>
        <taxon>Bacillota</taxon>
        <taxon>Clostridia</taxon>
        <taxon>Eubacteriales</taxon>
        <taxon>Desulfitobacteriaceae</taxon>
        <taxon>Dehalobacter</taxon>
    </lineage>
</organism>
<keyword evidence="2 4" id="KW-0560">Oxidoreductase</keyword>
<dbReference type="InterPro" id="IPR029510">
    <property type="entry name" value="Ald_DH_CS_GLU"/>
</dbReference>
<dbReference type="InterPro" id="IPR016162">
    <property type="entry name" value="Ald_DH_N"/>
</dbReference>
<gene>
    <name evidence="9" type="ORF">GQ588_04040</name>
</gene>
<keyword evidence="3" id="KW-0520">NAD</keyword>
<dbReference type="FunFam" id="3.40.309.10:FF:000003">
    <property type="entry name" value="Aldehyde dehydrogenase"/>
    <property type="match status" value="1"/>
</dbReference>
<dbReference type="Pfam" id="PF00171">
    <property type="entry name" value="Aldedh"/>
    <property type="match status" value="1"/>
</dbReference>
<dbReference type="PANTHER" id="PTHR43570">
    <property type="entry name" value="ALDEHYDE DEHYDROGENASE"/>
    <property type="match status" value="1"/>
</dbReference>
<comment type="similarity">
    <text evidence="1 4 7">Belongs to the aldehyde dehydrogenase family.</text>
</comment>
<dbReference type="InterPro" id="IPR016161">
    <property type="entry name" value="Ald_DH/histidinol_DH"/>
</dbReference>
<dbReference type="CDD" id="cd07136">
    <property type="entry name" value="ALDH_YwdH-P39616"/>
    <property type="match status" value="1"/>
</dbReference>
<dbReference type="InterPro" id="IPR016163">
    <property type="entry name" value="Ald_DH_C"/>
</dbReference>
<evidence type="ECO:0000256" key="5">
    <source>
        <dbReference type="PIRSR" id="PIRSR036492-1"/>
    </source>
</evidence>
<dbReference type="GO" id="GO:0006081">
    <property type="term" value="P:aldehyde metabolic process"/>
    <property type="evidence" value="ECO:0007669"/>
    <property type="project" value="InterPro"/>
</dbReference>
<protein>
    <recommendedName>
        <fullName evidence="4">Aldehyde dehydrogenase</fullName>
    </recommendedName>
</protein>
<name>A0A857DGC8_9FIRM</name>
<evidence type="ECO:0000313" key="9">
    <source>
        <dbReference type="EMBL" id="QGZ99872.1"/>
    </source>
</evidence>
<proteinExistence type="inferred from homology"/>
<evidence type="ECO:0000256" key="7">
    <source>
        <dbReference type="RuleBase" id="RU003345"/>
    </source>
</evidence>
<feature type="active site" evidence="5">
    <location>
        <position position="243"/>
    </location>
</feature>
<evidence type="ECO:0000256" key="6">
    <source>
        <dbReference type="PROSITE-ProRule" id="PRU10007"/>
    </source>
</evidence>
<dbReference type="RefSeq" id="WP_015044438.1">
    <property type="nucleotide sequence ID" value="NZ_CP046996.1"/>
</dbReference>
<dbReference type="GO" id="GO:0004029">
    <property type="term" value="F:aldehyde dehydrogenase (NAD+) activity"/>
    <property type="evidence" value="ECO:0007669"/>
    <property type="project" value="TreeGrafter"/>
</dbReference>
<feature type="domain" description="Aldehyde dehydrogenase" evidence="8">
    <location>
        <begin position="14"/>
        <end position="424"/>
    </location>
</feature>
<evidence type="ECO:0000256" key="3">
    <source>
        <dbReference type="ARBA" id="ARBA00023027"/>
    </source>
</evidence>
<dbReference type="InterPro" id="IPR015590">
    <property type="entry name" value="Aldehyde_DH_dom"/>
</dbReference>
<dbReference type="Gene3D" id="3.40.605.10">
    <property type="entry name" value="Aldehyde Dehydrogenase, Chain A, domain 1"/>
    <property type="match status" value="1"/>
</dbReference>
<accession>A0A857DGC8</accession>
<evidence type="ECO:0000256" key="1">
    <source>
        <dbReference type="ARBA" id="ARBA00009986"/>
    </source>
</evidence>
<dbReference type="PROSITE" id="PS00687">
    <property type="entry name" value="ALDEHYDE_DEHYDR_GLU"/>
    <property type="match status" value="1"/>
</dbReference>
<evidence type="ECO:0000259" key="8">
    <source>
        <dbReference type="Pfam" id="PF00171"/>
    </source>
</evidence>
<dbReference type="Proteomes" id="UP000430508">
    <property type="component" value="Chromosome"/>
</dbReference>
<dbReference type="PANTHER" id="PTHR43570:SF16">
    <property type="entry name" value="ALDEHYDE DEHYDROGENASE TYPE III, ISOFORM Q"/>
    <property type="match status" value="1"/>
</dbReference>
<dbReference type="InterPro" id="IPR012394">
    <property type="entry name" value="Aldehyde_DH_NAD(P)"/>
</dbReference>
<dbReference type="SUPFAM" id="SSF53720">
    <property type="entry name" value="ALDH-like"/>
    <property type="match status" value="1"/>
</dbReference>
<evidence type="ECO:0000256" key="2">
    <source>
        <dbReference type="ARBA" id="ARBA00023002"/>
    </source>
</evidence>
<dbReference type="GO" id="GO:0005737">
    <property type="term" value="C:cytoplasm"/>
    <property type="evidence" value="ECO:0007669"/>
    <property type="project" value="TreeGrafter"/>
</dbReference>